<dbReference type="RefSeq" id="WP_132209646.1">
    <property type="nucleotide sequence ID" value="NZ_SLWN01000004.1"/>
</dbReference>
<proteinExistence type="predicted"/>
<dbReference type="OrthoDB" id="3824663at2"/>
<sequence length="182" mass="19317">MTYDVVVLIEREMSEGDARRVAALHARYEDPVDYHLLISSHAASGFGGPMALLGSTFADVAGTTAGRTVAGNAMFAAARPSPPGTPSQTPTATLADPDVDLASVIEHSSRHLRAASGYPVNVSITHGEILLALMSLVKSTKSHEVVVVAWPETAASFLCSDWTTKARKALKVPRVRILEHDS</sequence>
<dbReference type="SUPFAM" id="SSF52402">
    <property type="entry name" value="Adenine nucleotide alpha hydrolases-like"/>
    <property type="match status" value="1"/>
</dbReference>
<reference evidence="1 2" key="1">
    <citation type="journal article" date="2015" name="Stand. Genomic Sci.">
        <title>Genomic Encyclopedia of Bacterial and Archaeal Type Strains, Phase III: the genomes of soil and plant-associated and newly described type strains.</title>
        <authorList>
            <person name="Whitman W.B."/>
            <person name="Woyke T."/>
            <person name="Klenk H.P."/>
            <person name="Zhou Y."/>
            <person name="Lilburn T.G."/>
            <person name="Beck B.J."/>
            <person name="De Vos P."/>
            <person name="Vandamme P."/>
            <person name="Eisen J.A."/>
            <person name="Garrity G."/>
            <person name="Hugenholtz P."/>
            <person name="Kyrpides N.C."/>
        </authorList>
    </citation>
    <scope>NUCLEOTIDE SEQUENCE [LARGE SCALE GENOMIC DNA]</scope>
    <source>
        <strain evidence="1 2">VKM Ac-2572</strain>
    </source>
</reference>
<dbReference type="Proteomes" id="UP000294508">
    <property type="component" value="Unassembled WGS sequence"/>
</dbReference>
<evidence type="ECO:0000313" key="1">
    <source>
        <dbReference type="EMBL" id="TCO32911.1"/>
    </source>
</evidence>
<keyword evidence="2" id="KW-1185">Reference proteome</keyword>
<accession>A0A4R2HNV9</accession>
<name>A0A4R2HNV9_9ACTN</name>
<protein>
    <submittedName>
        <fullName evidence="1">Uncharacterized protein</fullName>
    </submittedName>
</protein>
<organism evidence="1 2">
    <name type="scientific">Kribbella steppae</name>
    <dbReference type="NCBI Taxonomy" id="2512223"/>
    <lineage>
        <taxon>Bacteria</taxon>
        <taxon>Bacillati</taxon>
        <taxon>Actinomycetota</taxon>
        <taxon>Actinomycetes</taxon>
        <taxon>Propionibacteriales</taxon>
        <taxon>Kribbellaceae</taxon>
        <taxon>Kribbella</taxon>
    </lineage>
</organism>
<dbReference type="InterPro" id="IPR014729">
    <property type="entry name" value="Rossmann-like_a/b/a_fold"/>
</dbReference>
<comment type="caution">
    <text evidence="1">The sequence shown here is derived from an EMBL/GenBank/DDBJ whole genome shotgun (WGS) entry which is preliminary data.</text>
</comment>
<evidence type="ECO:0000313" key="2">
    <source>
        <dbReference type="Proteomes" id="UP000294508"/>
    </source>
</evidence>
<dbReference type="Gene3D" id="3.40.50.620">
    <property type="entry name" value="HUPs"/>
    <property type="match status" value="1"/>
</dbReference>
<dbReference type="AlphaFoldDB" id="A0A4R2HNV9"/>
<dbReference type="EMBL" id="SLWN01000004">
    <property type="protein sequence ID" value="TCO32911.1"/>
    <property type="molecule type" value="Genomic_DNA"/>
</dbReference>
<gene>
    <name evidence="1" type="ORF">EV652_104517</name>
</gene>